<dbReference type="EMBL" id="AUBJ02000001">
    <property type="protein sequence ID" value="MCP2331405.1"/>
    <property type="molecule type" value="Genomic_DNA"/>
</dbReference>
<evidence type="ECO:0000313" key="1">
    <source>
        <dbReference type="EMBL" id="MCP2331405.1"/>
    </source>
</evidence>
<name>A0ABT1JFY3_ACTCY</name>
<organism evidence="1 2">
    <name type="scientific">Actinoalloteichus caeruleus DSM 43889</name>
    <dbReference type="NCBI Taxonomy" id="1120930"/>
    <lineage>
        <taxon>Bacteria</taxon>
        <taxon>Bacillati</taxon>
        <taxon>Actinomycetota</taxon>
        <taxon>Actinomycetes</taxon>
        <taxon>Pseudonocardiales</taxon>
        <taxon>Pseudonocardiaceae</taxon>
        <taxon>Actinoalloteichus</taxon>
        <taxon>Actinoalloteichus cyanogriseus</taxon>
    </lineage>
</organism>
<protein>
    <submittedName>
        <fullName evidence="1">Uncharacterized protein</fullName>
    </submittedName>
</protein>
<proteinExistence type="predicted"/>
<accession>A0ABT1JFY3</accession>
<keyword evidence="2" id="KW-1185">Reference proteome</keyword>
<dbReference type="RefSeq" id="WP_253860192.1">
    <property type="nucleotide sequence ID" value="NZ_AUBJ02000001.1"/>
</dbReference>
<reference evidence="1 2" key="1">
    <citation type="submission" date="2022-06" db="EMBL/GenBank/DDBJ databases">
        <title>Genomic Encyclopedia of Type Strains, Phase I: the one thousand microbial genomes (KMG-I) project.</title>
        <authorList>
            <person name="Kyrpides N."/>
        </authorList>
    </citation>
    <scope>NUCLEOTIDE SEQUENCE [LARGE SCALE GENOMIC DNA]</scope>
    <source>
        <strain evidence="1 2">DSM 43889</strain>
    </source>
</reference>
<evidence type="ECO:0000313" key="2">
    <source>
        <dbReference type="Proteomes" id="UP000791080"/>
    </source>
</evidence>
<dbReference type="Proteomes" id="UP000791080">
    <property type="component" value="Unassembled WGS sequence"/>
</dbReference>
<comment type="caution">
    <text evidence="1">The sequence shown here is derived from an EMBL/GenBank/DDBJ whole genome shotgun (WGS) entry which is preliminary data.</text>
</comment>
<sequence>MYYVINRCLEPINARSYLGPFPRYPQALRAWGFRGQVVLAALGTAAMRSEVSTAGRLYYLLPRDPSPGPTGVPELARGPLRCRYTAEAQAGEGFLLASQLLPDPVLSGA</sequence>
<gene>
    <name evidence="1" type="ORF">G443_001675</name>
</gene>